<dbReference type="AlphaFoldDB" id="A0A7K1SQI2"/>
<evidence type="ECO:0000313" key="2">
    <source>
        <dbReference type="Proteomes" id="UP000436006"/>
    </source>
</evidence>
<reference evidence="1 2" key="1">
    <citation type="submission" date="2019-12" db="EMBL/GenBank/DDBJ databases">
        <title>Spirosoma sp. HMF4905 genome sequencing and assembly.</title>
        <authorList>
            <person name="Kang H."/>
            <person name="Cha I."/>
            <person name="Kim H."/>
            <person name="Joh K."/>
        </authorList>
    </citation>
    <scope>NUCLEOTIDE SEQUENCE [LARGE SCALE GENOMIC DNA]</scope>
    <source>
        <strain evidence="1 2">HMF4905</strain>
    </source>
</reference>
<proteinExistence type="predicted"/>
<organism evidence="1 2">
    <name type="scientific">Spirosoma arboris</name>
    <dbReference type="NCBI Taxonomy" id="2682092"/>
    <lineage>
        <taxon>Bacteria</taxon>
        <taxon>Pseudomonadati</taxon>
        <taxon>Bacteroidota</taxon>
        <taxon>Cytophagia</taxon>
        <taxon>Cytophagales</taxon>
        <taxon>Cytophagaceae</taxon>
        <taxon>Spirosoma</taxon>
    </lineage>
</organism>
<keyword evidence="2" id="KW-1185">Reference proteome</keyword>
<comment type="caution">
    <text evidence="1">The sequence shown here is derived from an EMBL/GenBank/DDBJ whole genome shotgun (WGS) entry which is preliminary data.</text>
</comment>
<dbReference type="Proteomes" id="UP000436006">
    <property type="component" value="Unassembled WGS sequence"/>
</dbReference>
<dbReference type="EMBL" id="WPIN01000029">
    <property type="protein sequence ID" value="MVM35953.1"/>
    <property type="molecule type" value="Genomic_DNA"/>
</dbReference>
<name>A0A7K1SQI2_9BACT</name>
<gene>
    <name evidence="1" type="ORF">GO755_38425</name>
</gene>
<sequence length="109" mass="12271">MKIKIKSLLIVVPSRSCYTVPVSSTGSLWTGYGGWRYSACSFSLVKLNTHLKARINHSACRFIHPGVDYFTNPYPSAPLSSHSPLRRWAKIDMQVSVPMFQNTPQKWAA</sequence>
<evidence type="ECO:0000313" key="1">
    <source>
        <dbReference type="EMBL" id="MVM35953.1"/>
    </source>
</evidence>
<accession>A0A7K1SQI2</accession>
<protein>
    <submittedName>
        <fullName evidence="1">Uncharacterized protein</fullName>
    </submittedName>
</protein>
<dbReference type="RefSeq" id="WP_157590753.1">
    <property type="nucleotide sequence ID" value="NZ_WPIN01000029.1"/>
</dbReference>